<protein>
    <submittedName>
        <fullName evidence="1">Protein 2b</fullName>
    </submittedName>
</protein>
<name>A0A977XD48_9BROM</name>
<proteinExistence type="predicted"/>
<keyword evidence="2" id="KW-1185">Reference proteome</keyword>
<reference evidence="1 2" key="1">
    <citation type="journal article" date="2022" name="Virol. J.">
        <title>Detection and discovery of plant viruses in soybean by metagenomic sequencing.</title>
        <authorList>
            <person name="Elmore M.G."/>
            <person name="Groves C.L."/>
            <person name="Hajimorad M.R."/>
            <person name="Stewart T.P."/>
            <person name="Gaskill M.A."/>
            <person name="Wise K.A."/>
            <person name="Sikora E."/>
            <person name="Kleczewski N.M."/>
            <person name="Smith D.L."/>
            <person name="Mueller D.S."/>
            <person name="Whitham S.A."/>
        </authorList>
    </citation>
    <scope>NUCLEOTIDE SEQUENCE [LARGE SCALE GENOMIC DNA]</scope>
    <source>
        <strain evidence="1">IA-2016</strain>
    </source>
</reference>
<evidence type="ECO:0000313" key="1">
    <source>
        <dbReference type="EMBL" id="UXP11830.1"/>
    </source>
</evidence>
<dbReference type="Proteomes" id="UP001181897">
    <property type="component" value="Genome"/>
</dbReference>
<organism evidence="1 2">
    <name type="scientific">Soybean ilarvirus I</name>
    <dbReference type="NCBI Taxonomy" id="2982525"/>
    <lineage>
        <taxon>Viruses</taxon>
        <taxon>Riboviria</taxon>
        <taxon>Orthornavirae</taxon>
        <taxon>Kitrinoviricota</taxon>
        <taxon>Alsuviricetes</taxon>
        <taxon>Martellivirales</taxon>
        <taxon>Bromoviridae</taxon>
        <taxon>Ilarvirus</taxon>
    </lineage>
</organism>
<evidence type="ECO:0000313" key="2">
    <source>
        <dbReference type="Proteomes" id="UP001181897"/>
    </source>
</evidence>
<dbReference type="EMBL" id="OL539724">
    <property type="protein sequence ID" value="UXP11830.1"/>
    <property type="molecule type" value="Genomic_RNA"/>
</dbReference>
<accession>A0A977XD48</accession>
<sequence>MMFIPILLLTLALGSQADLMAQDMIPPEPKKSDFQNPNYVGGERPQVTLSPEDSVKVTATNPNQVSGDLTTMTERSPPGNAGASCIDCAVKYLSEPVFSVRVPKLHINFEVKEFPSSKLLFTNLAHRVKNVPFIKSLSNPDDVKRIQLRSLGDVEVHISIPKFGWNQIMKLSDVISGFDIPKIPSIAPKVESCLDDCQSSL</sequence>